<evidence type="ECO:0000256" key="4">
    <source>
        <dbReference type="ARBA" id="ARBA00023002"/>
    </source>
</evidence>
<dbReference type="GO" id="GO:0004497">
    <property type="term" value="F:monooxygenase activity"/>
    <property type="evidence" value="ECO:0007669"/>
    <property type="project" value="UniProtKB-KW"/>
</dbReference>
<dbReference type="PROSITE" id="PS00086">
    <property type="entry name" value="CYTOCHROME_P450"/>
    <property type="match status" value="1"/>
</dbReference>
<dbReference type="InterPro" id="IPR017972">
    <property type="entry name" value="Cyt_P450_CS"/>
</dbReference>
<dbReference type="InterPro" id="IPR001128">
    <property type="entry name" value="Cyt_P450"/>
</dbReference>
<dbReference type="eggNOG" id="COG2124">
    <property type="taxonomic scope" value="Bacteria"/>
</dbReference>
<dbReference type="FunFam" id="1.10.630.10:FF:000018">
    <property type="entry name" value="Cytochrome P450 monooxygenase"/>
    <property type="match status" value="1"/>
</dbReference>
<evidence type="ECO:0000256" key="1">
    <source>
        <dbReference type="ARBA" id="ARBA00010617"/>
    </source>
</evidence>
<dbReference type="Pfam" id="PF00067">
    <property type="entry name" value="p450"/>
    <property type="match status" value="1"/>
</dbReference>
<evidence type="ECO:0000256" key="5">
    <source>
        <dbReference type="ARBA" id="ARBA00023004"/>
    </source>
</evidence>
<dbReference type="PRINTS" id="PR00385">
    <property type="entry name" value="P450"/>
</dbReference>
<dbReference type="GO" id="GO:0016705">
    <property type="term" value="F:oxidoreductase activity, acting on paired donors, with incorporation or reduction of molecular oxygen"/>
    <property type="evidence" value="ECO:0007669"/>
    <property type="project" value="InterPro"/>
</dbReference>
<evidence type="ECO:0000256" key="7">
    <source>
        <dbReference type="RuleBase" id="RU000461"/>
    </source>
</evidence>
<keyword evidence="4 7" id="KW-0560">Oxidoreductase</keyword>
<dbReference type="CDD" id="cd11030">
    <property type="entry name" value="CYP105-like"/>
    <property type="match status" value="1"/>
</dbReference>
<reference evidence="8 9" key="1">
    <citation type="submission" date="2016-10" db="EMBL/GenBank/DDBJ databases">
        <authorList>
            <person name="de Groot N.N."/>
        </authorList>
    </citation>
    <scope>NUCLEOTIDE SEQUENCE [LARGE SCALE GENOMIC DNA]</scope>
    <source>
        <strain evidence="8 9">DSM 44149</strain>
    </source>
</reference>
<organism evidence="8 9">
    <name type="scientific">Allokutzneria albata</name>
    <name type="common">Kibdelosporangium albatum</name>
    <dbReference type="NCBI Taxonomy" id="211114"/>
    <lineage>
        <taxon>Bacteria</taxon>
        <taxon>Bacillati</taxon>
        <taxon>Actinomycetota</taxon>
        <taxon>Actinomycetes</taxon>
        <taxon>Pseudonocardiales</taxon>
        <taxon>Pseudonocardiaceae</taxon>
        <taxon>Allokutzneria</taxon>
    </lineage>
</organism>
<evidence type="ECO:0000256" key="2">
    <source>
        <dbReference type="ARBA" id="ARBA00022617"/>
    </source>
</evidence>
<gene>
    <name evidence="8" type="ORF">SAMN04489726_3189</name>
</gene>
<evidence type="ECO:0000256" key="6">
    <source>
        <dbReference type="ARBA" id="ARBA00023033"/>
    </source>
</evidence>
<proteinExistence type="inferred from homology"/>
<dbReference type="Gene3D" id="1.10.630.10">
    <property type="entry name" value="Cytochrome P450"/>
    <property type="match status" value="1"/>
</dbReference>
<dbReference type="InterPro" id="IPR036396">
    <property type="entry name" value="Cyt_P450_sf"/>
</dbReference>
<accession>A0A1G9VR92</accession>
<dbReference type="InterPro" id="IPR002397">
    <property type="entry name" value="Cyt_P450_B"/>
</dbReference>
<evidence type="ECO:0000313" key="9">
    <source>
        <dbReference type="Proteomes" id="UP000183376"/>
    </source>
</evidence>
<keyword evidence="5 7" id="KW-0408">Iron</keyword>
<dbReference type="GO" id="GO:0020037">
    <property type="term" value="F:heme binding"/>
    <property type="evidence" value="ECO:0007669"/>
    <property type="project" value="InterPro"/>
</dbReference>
<dbReference type="PRINTS" id="PR00359">
    <property type="entry name" value="BP450"/>
</dbReference>
<keyword evidence="6 7" id="KW-0503">Monooxygenase</keyword>
<dbReference type="Proteomes" id="UP000183376">
    <property type="component" value="Chromosome I"/>
</dbReference>
<dbReference type="PANTHER" id="PTHR46696">
    <property type="entry name" value="P450, PUTATIVE (EUROFUNG)-RELATED"/>
    <property type="match status" value="1"/>
</dbReference>
<keyword evidence="2 7" id="KW-0349">Heme</keyword>
<protein>
    <submittedName>
        <fullName evidence="8">Cytochrome P450</fullName>
    </submittedName>
</protein>
<dbReference type="STRING" id="211114.SAMN04489726_3189"/>
<dbReference type="SUPFAM" id="SSF48264">
    <property type="entry name" value="Cytochrome P450"/>
    <property type="match status" value="1"/>
</dbReference>
<evidence type="ECO:0000256" key="3">
    <source>
        <dbReference type="ARBA" id="ARBA00022723"/>
    </source>
</evidence>
<dbReference type="AlphaFoldDB" id="A0A1G9VR92"/>
<comment type="similarity">
    <text evidence="1 7">Belongs to the cytochrome P450 family.</text>
</comment>
<evidence type="ECO:0000313" key="8">
    <source>
        <dbReference type="EMBL" id="SDM74708.1"/>
    </source>
</evidence>
<sequence>MLKPMIYPDGHSGWETRDYTTVRAVLADPRFSARPELMHLSPDGAELPPAEPGAFLDMDAPEHTRYRRLLTGKFTVRRMRTLTEMVERIAAEHLDAMAEHGPPVDLVAAYAQPLPAQMICEMLGVSYEDRDHFQQHAMVVTGSDDGDAVAVSFAALQDFLRGLVKAKRDKPVDDLLSDLATTELTDEELTNIGVVLLGAGLDTTVNMLALGTLTLLEQPGGLAAVVADPEPAVEELLRHHTVIPFLVRAALEDVELDGQVVTAGDAVTLQLAAANRDPARFDDPDRVDLGRDAKGHLAFGHGVHQCLGQQLARVQLRVGLPALASRFPGLRLVEDEVAMRDDALVRGVRELRVAW</sequence>
<dbReference type="PANTHER" id="PTHR46696:SF1">
    <property type="entry name" value="CYTOCHROME P450 YJIB-RELATED"/>
    <property type="match status" value="1"/>
</dbReference>
<name>A0A1G9VR92_ALLAB</name>
<keyword evidence="3 7" id="KW-0479">Metal-binding</keyword>
<dbReference type="RefSeq" id="WP_231950798.1">
    <property type="nucleotide sequence ID" value="NZ_JOEF01000019.1"/>
</dbReference>
<dbReference type="EMBL" id="LT629701">
    <property type="protein sequence ID" value="SDM74708.1"/>
    <property type="molecule type" value="Genomic_DNA"/>
</dbReference>
<keyword evidence="9" id="KW-1185">Reference proteome</keyword>
<dbReference type="GO" id="GO:0005506">
    <property type="term" value="F:iron ion binding"/>
    <property type="evidence" value="ECO:0007669"/>
    <property type="project" value="InterPro"/>
</dbReference>